<evidence type="ECO:0000313" key="3">
    <source>
        <dbReference type="Proteomes" id="UP001341281"/>
    </source>
</evidence>
<protein>
    <submittedName>
        <fullName evidence="2">Uncharacterized protein</fullName>
    </submittedName>
</protein>
<reference evidence="2 3" key="1">
    <citation type="submission" date="2024-02" db="EMBL/GenBank/DDBJ databases">
        <title>High-quality chromosome-scale genome assembly of Pensacola bahiagrass (Paspalum notatum Flugge var. saurae).</title>
        <authorList>
            <person name="Vega J.M."/>
            <person name="Podio M."/>
            <person name="Orjuela J."/>
            <person name="Siena L.A."/>
            <person name="Pessino S.C."/>
            <person name="Combes M.C."/>
            <person name="Mariac C."/>
            <person name="Albertini E."/>
            <person name="Pupilli F."/>
            <person name="Ortiz J.P.A."/>
            <person name="Leblanc O."/>
        </authorList>
    </citation>
    <scope>NUCLEOTIDE SEQUENCE [LARGE SCALE GENOMIC DNA]</scope>
    <source>
        <strain evidence="2">R1</strain>
        <tissue evidence="2">Leaf</tissue>
    </source>
</reference>
<dbReference type="AlphaFoldDB" id="A0AAQ3UET5"/>
<keyword evidence="3" id="KW-1185">Reference proteome</keyword>
<feature type="region of interest" description="Disordered" evidence="1">
    <location>
        <begin position="17"/>
        <end position="67"/>
    </location>
</feature>
<gene>
    <name evidence="2" type="ORF">U9M48_035134</name>
</gene>
<evidence type="ECO:0000256" key="1">
    <source>
        <dbReference type="SAM" id="MobiDB-lite"/>
    </source>
</evidence>
<proteinExistence type="predicted"/>
<accession>A0AAQ3UET5</accession>
<name>A0AAQ3UET5_PASNO</name>
<feature type="compositionally biased region" description="Basic and acidic residues" evidence="1">
    <location>
        <begin position="17"/>
        <end position="27"/>
    </location>
</feature>
<dbReference type="Proteomes" id="UP001341281">
    <property type="component" value="Chromosome 08"/>
</dbReference>
<dbReference type="EMBL" id="CP144752">
    <property type="protein sequence ID" value="WVZ88637.1"/>
    <property type="molecule type" value="Genomic_DNA"/>
</dbReference>
<feature type="compositionally biased region" description="Low complexity" evidence="1">
    <location>
        <begin position="44"/>
        <end position="55"/>
    </location>
</feature>
<sequence>MKHGVGIQVLNLQAVKEEEPPHKRVEGETEPALIEGRENDDLVPRGSGRLPSSGSCDPDTVRGGRKPFFSKSARRVLGVVHRGKKAIGSGEEARRNR</sequence>
<evidence type="ECO:0000313" key="2">
    <source>
        <dbReference type="EMBL" id="WVZ88637.1"/>
    </source>
</evidence>
<organism evidence="2 3">
    <name type="scientific">Paspalum notatum var. saurae</name>
    <dbReference type="NCBI Taxonomy" id="547442"/>
    <lineage>
        <taxon>Eukaryota</taxon>
        <taxon>Viridiplantae</taxon>
        <taxon>Streptophyta</taxon>
        <taxon>Embryophyta</taxon>
        <taxon>Tracheophyta</taxon>
        <taxon>Spermatophyta</taxon>
        <taxon>Magnoliopsida</taxon>
        <taxon>Liliopsida</taxon>
        <taxon>Poales</taxon>
        <taxon>Poaceae</taxon>
        <taxon>PACMAD clade</taxon>
        <taxon>Panicoideae</taxon>
        <taxon>Andropogonodae</taxon>
        <taxon>Paspaleae</taxon>
        <taxon>Paspalinae</taxon>
        <taxon>Paspalum</taxon>
    </lineage>
</organism>